<dbReference type="EMBL" id="FMZZ01000017">
    <property type="protein sequence ID" value="SDD76827.1"/>
    <property type="molecule type" value="Genomic_DNA"/>
</dbReference>
<dbReference type="AlphaFoldDB" id="A0A1G6XHP1"/>
<evidence type="ECO:0000313" key="2">
    <source>
        <dbReference type="Proteomes" id="UP000199501"/>
    </source>
</evidence>
<gene>
    <name evidence="1" type="ORF">SAMN05216174_11777</name>
</gene>
<protein>
    <submittedName>
        <fullName evidence="1">Uncharacterized protein</fullName>
    </submittedName>
</protein>
<dbReference type="STRING" id="1271860.SAMN05216174_11777"/>
<dbReference type="Proteomes" id="UP000199501">
    <property type="component" value="Unassembled WGS sequence"/>
</dbReference>
<name>A0A1G6XHP1_9PSEU</name>
<proteinExistence type="predicted"/>
<sequence length="68" mass="7271">MDAGGRGTGVVISGELDDCERESAPREFSSVGAKYQSCRLQGGTAKIEVAGAEYDEDSYKDNPIVWTP</sequence>
<organism evidence="1 2">
    <name type="scientific">Actinokineospora iranica</name>
    <dbReference type="NCBI Taxonomy" id="1271860"/>
    <lineage>
        <taxon>Bacteria</taxon>
        <taxon>Bacillati</taxon>
        <taxon>Actinomycetota</taxon>
        <taxon>Actinomycetes</taxon>
        <taxon>Pseudonocardiales</taxon>
        <taxon>Pseudonocardiaceae</taxon>
        <taxon>Actinokineospora</taxon>
    </lineage>
</organism>
<reference evidence="2" key="1">
    <citation type="submission" date="2016-10" db="EMBL/GenBank/DDBJ databases">
        <authorList>
            <person name="Varghese N."/>
            <person name="Submissions S."/>
        </authorList>
    </citation>
    <scope>NUCLEOTIDE SEQUENCE [LARGE SCALE GENOMIC DNA]</scope>
    <source>
        <strain evidence="2">IBRC-M 10403</strain>
    </source>
</reference>
<keyword evidence="2" id="KW-1185">Reference proteome</keyword>
<evidence type="ECO:0000313" key="1">
    <source>
        <dbReference type="EMBL" id="SDD76827.1"/>
    </source>
</evidence>
<accession>A0A1G6XHP1</accession>
<dbReference type="RefSeq" id="WP_228771956.1">
    <property type="nucleotide sequence ID" value="NZ_FMZZ01000017.1"/>
</dbReference>